<dbReference type="Gene3D" id="3.60.15.10">
    <property type="entry name" value="Ribonuclease Z/Hydroxyacylglutathione hydrolase-like"/>
    <property type="match status" value="1"/>
</dbReference>
<dbReference type="STRING" id="1349421.OI18_22945"/>
<dbReference type="InterPro" id="IPR024884">
    <property type="entry name" value="NAPE-PLD"/>
</dbReference>
<proteinExistence type="predicted"/>
<name>A0A0C1I9R0_9BACT</name>
<protein>
    <submittedName>
        <fullName evidence="2">Beta-lactamase</fullName>
    </submittedName>
</protein>
<dbReference type="Pfam" id="PF12706">
    <property type="entry name" value="Lactamase_B_2"/>
    <property type="match status" value="1"/>
</dbReference>
<dbReference type="PIRSF" id="PIRSF038896">
    <property type="entry name" value="NAPE-PLD"/>
    <property type="match status" value="1"/>
</dbReference>
<dbReference type="AlphaFoldDB" id="A0A0C1I9R0"/>
<dbReference type="EMBL" id="JSVC01000045">
    <property type="protein sequence ID" value="KIC90750.1"/>
    <property type="molecule type" value="Genomic_DNA"/>
</dbReference>
<reference evidence="2 3" key="1">
    <citation type="submission" date="2014-11" db="EMBL/GenBank/DDBJ databases">
        <title>Genome sequence of Flavihumibacter solisilvae 3-3.</title>
        <authorList>
            <person name="Zhou G."/>
            <person name="Li M."/>
            <person name="Wang G."/>
        </authorList>
    </citation>
    <scope>NUCLEOTIDE SEQUENCE [LARGE SCALE GENOMIC DNA]</scope>
    <source>
        <strain evidence="2 3">3-3</strain>
    </source>
</reference>
<feature type="domain" description="Metallo-beta-lactamase" evidence="1">
    <location>
        <begin position="117"/>
        <end position="312"/>
    </location>
</feature>
<organism evidence="2 3">
    <name type="scientific">Flavihumibacter solisilvae</name>
    <dbReference type="NCBI Taxonomy" id="1349421"/>
    <lineage>
        <taxon>Bacteria</taxon>
        <taxon>Pseudomonadati</taxon>
        <taxon>Bacteroidota</taxon>
        <taxon>Chitinophagia</taxon>
        <taxon>Chitinophagales</taxon>
        <taxon>Chitinophagaceae</taxon>
        <taxon>Flavihumibacter</taxon>
    </lineage>
</organism>
<dbReference type="PANTHER" id="PTHR15032:SF4">
    <property type="entry name" value="N-ACYL-PHOSPHATIDYLETHANOLAMINE-HYDROLYZING PHOSPHOLIPASE D"/>
    <property type="match status" value="1"/>
</dbReference>
<dbReference type="RefSeq" id="WP_039144491.1">
    <property type="nucleotide sequence ID" value="NZ_JSVC01000045.1"/>
</dbReference>
<dbReference type="SUPFAM" id="SSF56281">
    <property type="entry name" value="Metallo-hydrolase/oxidoreductase"/>
    <property type="match status" value="1"/>
</dbReference>
<dbReference type="InterPro" id="IPR001279">
    <property type="entry name" value="Metallo-B-lactamas"/>
</dbReference>
<dbReference type="Proteomes" id="UP000031408">
    <property type="component" value="Unassembled WGS sequence"/>
</dbReference>
<dbReference type="GO" id="GO:0005737">
    <property type="term" value="C:cytoplasm"/>
    <property type="evidence" value="ECO:0007669"/>
    <property type="project" value="TreeGrafter"/>
</dbReference>
<dbReference type="PANTHER" id="PTHR15032">
    <property type="entry name" value="N-ACYL-PHOSPHATIDYLETHANOLAMINE-HYDROLYZING PHOSPHOLIPASE D"/>
    <property type="match status" value="1"/>
</dbReference>
<dbReference type="GO" id="GO:0008270">
    <property type="term" value="F:zinc ion binding"/>
    <property type="evidence" value="ECO:0007669"/>
    <property type="project" value="InterPro"/>
</dbReference>
<accession>A0A0C1I9R0</accession>
<evidence type="ECO:0000259" key="1">
    <source>
        <dbReference type="Pfam" id="PF12706"/>
    </source>
</evidence>
<gene>
    <name evidence="2" type="ORF">OI18_22945</name>
</gene>
<dbReference type="InterPro" id="IPR036866">
    <property type="entry name" value="RibonucZ/Hydroxyglut_hydro"/>
</dbReference>
<sequence>MTVIIVLFVLLAVLAVYLFLRQPKFGRAPTGKRLEQMKRSANYKEGQFHNLSNTPTLTEGVSFYQAFREFFFSPSKRKKPQVLVPTQKTDLNGLQPNENSLVWFGHSSYFLQLEGKKILVDPVLSGHASPVKFTTRSFGGSDVYTADDIPAIDYLFITHDHWDHLDYTTVMKLKPRIGRIITGLGVGAHLEHWGFAPETIIEKDWDETVVLDDGFVVHTAPTRHFSGRGFRRNGTLWLSFILITPNHRIYFGGDSGYDSHFANIGNKYGPFDLAILENGQYDKNWKYIHMMPEEVLKAAQDLKAGKLLPVHWSKFALANHDWDDPIIRLSAAGIHHTATILTPLIGERVNIDVTTPSTNQWWLSNR</sequence>
<evidence type="ECO:0000313" key="2">
    <source>
        <dbReference type="EMBL" id="KIC90750.1"/>
    </source>
</evidence>
<dbReference type="OrthoDB" id="9805728at2"/>
<dbReference type="GO" id="GO:0070290">
    <property type="term" value="F:N-acylphosphatidylethanolamine-specific phospholipase D activity"/>
    <property type="evidence" value="ECO:0007669"/>
    <property type="project" value="InterPro"/>
</dbReference>
<keyword evidence="3" id="KW-1185">Reference proteome</keyword>
<comment type="caution">
    <text evidence="2">The sequence shown here is derived from an EMBL/GenBank/DDBJ whole genome shotgun (WGS) entry which is preliminary data.</text>
</comment>
<evidence type="ECO:0000313" key="3">
    <source>
        <dbReference type="Proteomes" id="UP000031408"/>
    </source>
</evidence>